<dbReference type="EMBL" id="AUYC01000051">
    <property type="protein sequence ID" value="KZN59824.1"/>
    <property type="molecule type" value="Genomic_DNA"/>
</dbReference>
<dbReference type="PATRIC" id="fig|1365248.3.peg.4267"/>
<evidence type="ECO:0000313" key="2">
    <source>
        <dbReference type="Proteomes" id="UP000076486"/>
    </source>
</evidence>
<dbReference type="RefSeq" id="WP_063369475.1">
    <property type="nucleotide sequence ID" value="NZ_AUYC01000051.1"/>
</dbReference>
<accession>A0A167IQJ5</accession>
<comment type="caution">
    <text evidence="1">The sequence shown here is derived from an EMBL/GenBank/DDBJ whole genome shotgun (WGS) entry which is preliminary data.</text>
</comment>
<protein>
    <submittedName>
        <fullName evidence="1">Uncharacterized protein</fullName>
    </submittedName>
</protein>
<proteinExistence type="predicted"/>
<name>A0A167IQJ5_9GAMM</name>
<reference evidence="1 2" key="1">
    <citation type="submission" date="2013-07" db="EMBL/GenBank/DDBJ databases">
        <title>Comparative Genomic and Metabolomic Analysis of Twelve Strains of Pseudoalteromonas luteoviolacea.</title>
        <authorList>
            <person name="Vynne N.G."/>
            <person name="Mansson M."/>
            <person name="Gram L."/>
        </authorList>
    </citation>
    <scope>NUCLEOTIDE SEQUENCE [LARGE SCALE GENOMIC DNA]</scope>
    <source>
        <strain evidence="1 2">CPMOR-1</strain>
    </source>
</reference>
<sequence>MLNTGENKAIELGMKFSQSHLELIRLEETRTVRRSDIQHFKITYGFLGKQVSVIGKSKNTIHFGYYAFSSAQRQQIIAYLQESV</sequence>
<dbReference type="Proteomes" id="UP000076486">
    <property type="component" value="Unassembled WGS sequence"/>
</dbReference>
<gene>
    <name evidence="1" type="ORF">N473_02610</name>
</gene>
<dbReference type="AlphaFoldDB" id="A0A167IQJ5"/>
<evidence type="ECO:0000313" key="1">
    <source>
        <dbReference type="EMBL" id="KZN59824.1"/>
    </source>
</evidence>
<organism evidence="1 2">
    <name type="scientific">Pseudoalteromonas luteoviolacea CPMOR-1</name>
    <dbReference type="NCBI Taxonomy" id="1365248"/>
    <lineage>
        <taxon>Bacteria</taxon>
        <taxon>Pseudomonadati</taxon>
        <taxon>Pseudomonadota</taxon>
        <taxon>Gammaproteobacteria</taxon>
        <taxon>Alteromonadales</taxon>
        <taxon>Pseudoalteromonadaceae</taxon>
        <taxon>Pseudoalteromonas</taxon>
    </lineage>
</organism>